<feature type="transmembrane region" description="Helical" evidence="1">
    <location>
        <begin position="121"/>
        <end position="142"/>
    </location>
</feature>
<name>A0AAN6DM48_9EURO</name>
<keyword evidence="1" id="KW-0812">Transmembrane</keyword>
<protein>
    <submittedName>
        <fullName evidence="2">Uncharacterized protein</fullName>
    </submittedName>
</protein>
<dbReference type="AlphaFoldDB" id="A0AAN6DM48"/>
<evidence type="ECO:0000313" key="2">
    <source>
        <dbReference type="EMBL" id="KAI1608398.1"/>
    </source>
</evidence>
<dbReference type="EMBL" id="MU404363">
    <property type="protein sequence ID" value="KAI1608398.1"/>
    <property type="molecule type" value="Genomic_DNA"/>
</dbReference>
<accession>A0AAN6DM48</accession>
<evidence type="ECO:0000256" key="1">
    <source>
        <dbReference type="SAM" id="Phobius"/>
    </source>
</evidence>
<proteinExistence type="predicted"/>
<keyword evidence="1" id="KW-0472">Membrane</keyword>
<keyword evidence="1" id="KW-1133">Transmembrane helix</keyword>
<organism evidence="2 3">
    <name type="scientific">Exophiala viscosa</name>
    <dbReference type="NCBI Taxonomy" id="2486360"/>
    <lineage>
        <taxon>Eukaryota</taxon>
        <taxon>Fungi</taxon>
        <taxon>Dikarya</taxon>
        <taxon>Ascomycota</taxon>
        <taxon>Pezizomycotina</taxon>
        <taxon>Eurotiomycetes</taxon>
        <taxon>Chaetothyriomycetidae</taxon>
        <taxon>Chaetothyriales</taxon>
        <taxon>Herpotrichiellaceae</taxon>
        <taxon>Exophiala</taxon>
    </lineage>
</organism>
<comment type="caution">
    <text evidence="2">The sequence shown here is derived from an EMBL/GenBank/DDBJ whole genome shotgun (WGS) entry which is preliminary data.</text>
</comment>
<dbReference type="Proteomes" id="UP001203852">
    <property type="component" value="Unassembled WGS sequence"/>
</dbReference>
<evidence type="ECO:0000313" key="3">
    <source>
        <dbReference type="Proteomes" id="UP001203852"/>
    </source>
</evidence>
<gene>
    <name evidence="2" type="ORF">EDD36DRAFT_423300</name>
</gene>
<reference evidence="2" key="1">
    <citation type="journal article" date="2022" name="bioRxiv">
        <title>Deciphering the potential niche of two novel black yeast fungi from a biological soil crust based on their genomes, phenotypes, and melanin regulation.</title>
        <authorList>
            <consortium name="DOE Joint Genome Institute"/>
            <person name="Carr E.C."/>
            <person name="Barton Q."/>
            <person name="Grambo S."/>
            <person name="Sullivan M."/>
            <person name="Renfro C.M."/>
            <person name="Kuo A."/>
            <person name="Pangilinan J."/>
            <person name="Lipzen A."/>
            <person name="Keymanesh K."/>
            <person name="Savage E."/>
            <person name="Barry K."/>
            <person name="Grigoriev I.V."/>
            <person name="Riekhof W.R."/>
            <person name="Harris S.S."/>
        </authorList>
    </citation>
    <scope>NUCLEOTIDE SEQUENCE</scope>
    <source>
        <strain evidence="2">JF 03-4F</strain>
    </source>
</reference>
<sequence length="185" mass="21042">MSSLQLLSRRGPQMFRQIQPHVPTRTFMNQSALLRTRAPNPSGSSIKTPLSLQHMRLQAPRRTFTDCPQSRPACGQCSHAQQAWKDYQKVVAQAETSRQPGKSKCEILDDRLICIPGDDGGAFLACLFGGCFGGIFMGYHMFIDRESWSHQAEALRDREKEKTAEIRMKTQKALENLERQQKYGR</sequence>
<keyword evidence="3" id="KW-1185">Reference proteome</keyword>